<evidence type="ECO:0000313" key="14">
    <source>
        <dbReference type="EMBL" id="KAK1661749.1"/>
    </source>
</evidence>
<keyword evidence="9 13" id="KW-0472">Membrane</keyword>
<comment type="subcellular location">
    <subcellularLocation>
        <location evidence="1">Cell membrane</location>
        <topology evidence="1">Multi-pass membrane protein</topology>
    </subcellularLocation>
</comment>
<feature type="transmembrane region" description="Helical" evidence="13">
    <location>
        <begin position="271"/>
        <end position="291"/>
    </location>
</feature>
<dbReference type="Pfam" id="PF03083">
    <property type="entry name" value="MtN3_slv"/>
    <property type="match status" value="2"/>
</dbReference>
<keyword evidence="15" id="KW-1185">Reference proteome</keyword>
<feature type="transmembrane region" description="Helical" evidence="13">
    <location>
        <begin position="303"/>
        <end position="320"/>
    </location>
</feature>
<feature type="transmembrane region" description="Helical" evidence="13">
    <location>
        <begin position="178"/>
        <end position="197"/>
    </location>
</feature>
<comment type="subunit">
    <text evidence="11">Forms homooligomers and/or heterooligomers.</text>
</comment>
<feature type="transmembrane region" description="Helical" evidence="13">
    <location>
        <begin position="209"/>
        <end position="228"/>
    </location>
</feature>
<feature type="transmembrane region" description="Helical" evidence="13">
    <location>
        <begin position="143"/>
        <end position="166"/>
    </location>
</feature>
<keyword evidence="3" id="KW-0813">Transport</keyword>
<reference evidence="14" key="1">
    <citation type="submission" date="2023-07" db="EMBL/GenBank/DDBJ databases">
        <title>A chromosome-level genome assembly of Lolium multiflorum.</title>
        <authorList>
            <person name="Chen Y."/>
            <person name="Copetti D."/>
            <person name="Kolliker R."/>
            <person name="Studer B."/>
        </authorList>
    </citation>
    <scope>NUCLEOTIDE SEQUENCE</scope>
    <source>
        <strain evidence="14">02402/16</strain>
        <tissue evidence="14">Leaf</tissue>
    </source>
</reference>
<feature type="transmembrane region" description="Helical" evidence="13">
    <location>
        <begin position="111"/>
        <end position="131"/>
    </location>
</feature>
<sequence>MEEAGAGQVVGAQEPAAGGTQAPPRVADPVVAALTEDGAASGADDVPLLPAAVEVVPAAAPAAAAASWFKDRLVVGLLMLTLGILMSLFLYDMGTDPTAWWGKIAAMTTTQWFTAGFLTLGIITSLGLIFSPSRNFLRVWTEGAAGLAVVVPPLAGMINCGVWLAYGMLVKNHNVPVVVVNGTGVAFNTVYTAVFFLRSGTPRLRTLCVMLVAAAVAAMIGTIDYSIIKTCDWEAEDVVGLSGAFTGSLMYTSGALVNMMAAHQNRGVGGFSGQAVASSTNAFVWLVYGWVQNNTNMKISNGVGFFWFLVMAAQLVFLHFKEPHQEETQDIHRRLLAQEP</sequence>
<comment type="function">
    <text evidence="10">Mediates both low-affinity uptake and efflux of sugar across the plasma membrane.</text>
</comment>
<evidence type="ECO:0000256" key="10">
    <source>
        <dbReference type="ARBA" id="ARBA00037238"/>
    </source>
</evidence>
<gene>
    <name evidence="14" type="ORF">QYE76_049908</name>
</gene>
<dbReference type="Proteomes" id="UP001231189">
    <property type="component" value="Unassembled WGS sequence"/>
</dbReference>
<evidence type="ECO:0000256" key="11">
    <source>
        <dbReference type="ARBA" id="ARBA00038715"/>
    </source>
</evidence>
<comment type="caution">
    <text evidence="14">The sequence shown here is derived from an EMBL/GenBank/DDBJ whole genome shotgun (WGS) entry which is preliminary data.</text>
</comment>
<evidence type="ECO:0000256" key="13">
    <source>
        <dbReference type="SAM" id="Phobius"/>
    </source>
</evidence>
<dbReference type="GO" id="GO:0051119">
    <property type="term" value="F:sugar transmembrane transporter activity"/>
    <property type="evidence" value="ECO:0007669"/>
    <property type="project" value="InterPro"/>
</dbReference>
<feature type="region of interest" description="Disordered" evidence="12">
    <location>
        <begin position="1"/>
        <end position="24"/>
    </location>
</feature>
<name>A0AAD8WGR5_LOLMU</name>
<evidence type="ECO:0000256" key="7">
    <source>
        <dbReference type="ARBA" id="ARBA00022737"/>
    </source>
</evidence>
<keyword evidence="8 13" id="KW-1133">Transmembrane helix</keyword>
<proteinExistence type="inferred from homology"/>
<evidence type="ECO:0000256" key="8">
    <source>
        <dbReference type="ARBA" id="ARBA00022989"/>
    </source>
</evidence>
<feature type="transmembrane region" description="Helical" evidence="13">
    <location>
        <begin position="240"/>
        <end position="259"/>
    </location>
</feature>
<dbReference type="GO" id="GO:0005886">
    <property type="term" value="C:plasma membrane"/>
    <property type="evidence" value="ECO:0007669"/>
    <property type="project" value="UniProtKB-SubCell"/>
</dbReference>
<evidence type="ECO:0000256" key="9">
    <source>
        <dbReference type="ARBA" id="ARBA00023136"/>
    </source>
</evidence>
<accession>A0AAD8WGR5</accession>
<evidence type="ECO:0000256" key="6">
    <source>
        <dbReference type="ARBA" id="ARBA00022692"/>
    </source>
</evidence>
<keyword evidence="4" id="KW-1003">Cell membrane</keyword>
<evidence type="ECO:0000256" key="3">
    <source>
        <dbReference type="ARBA" id="ARBA00022448"/>
    </source>
</evidence>
<evidence type="ECO:0000256" key="4">
    <source>
        <dbReference type="ARBA" id="ARBA00022475"/>
    </source>
</evidence>
<feature type="transmembrane region" description="Helical" evidence="13">
    <location>
        <begin position="73"/>
        <end position="91"/>
    </location>
</feature>
<dbReference type="AlphaFoldDB" id="A0AAD8WGR5"/>
<evidence type="ECO:0000256" key="5">
    <source>
        <dbReference type="ARBA" id="ARBA00022597"/>
    </source>
</evidence>
<comment type="similarity">
    <text evidence="2">Belongs to the SWEET sugar transporter family.</text>
</comment>
<keyword evidence="7" id="KW-0677">Repeat</keyword>
<protein>
    <submittedName>
        <fullName evidence="14">Uncharacterized protein</fullName>
    </submittedName>
</protein>
<evidence type="ECO:0000256" key="12">
    <source>
        <dbReference type="SAM" id="MobiDB-lite"/>
    </source>
</evidence>
<dbReference type="InterPro" id="IPR004316">
    <property type="entry name" value="SWEET_rpt"/>
</dbReference>
<dbReference type="EMBL" id="JAUUTY010000003">
    <property type="protein sequence ID" value="KAK1661749.1"/>
    <property type="molecule type" value="Genomic_DNA"/>
</dbReference>
<evidence type="ECO:0000313" key="15">
    <source>
        <dbReference type="Proteomes" id="UP001231189"/>
    </source>
</evidence>
<dbReference type="PANTHER" id="PTHR10791">
    <property type="entry name" value="RAG1-ACTIVATING PROTEIN 1"/>
    <property type="match status" value="1"/>
</dbReference>
<keyword evidence="5" id="KW-0762">Sugar transport</keyword>
<dbReference type="Gene3D" id="1.20.1280.290">
    <property type="match status" value="2"/>
</dbReference>
<evidence type="ECO:0000256" key="1">
    <source>
        <dbReference type="ARBA" id="ARBA00004651"/>
    </source>
</evidence>
<dbReference type="PANTHER" id="PTHR10791:SF30">
    <property type="entry name" value="SUGAR TRANSPORTER SWEET1"/>
    <property type="match status" value="1"/>
</dbReference>
<organism evidence="14 15">
    <name type="scientific">Lolium multiflorum</name>
    <name type="common">Italian ryegrass</name>
    <name type="synonym">Lolium perenne subsp. multiflorum</name>
    <dbReference type="NCBI Taxonomy" id="4521"/>
    <lineage>
        <taxon>Eukaryota</taxon>
        <taxon>Viridiplantae</taxon>
        <taxon>Streptophyta</taxon>
        <taxon>Embryophyta</taxon>
        <taxon>Tracheophyta</taxon>
        <taxon>Spermatophyta</taxon>
        <taxon>Magnoliopsida</taxon>
        <taxon>Liliopsida</taxon>
        <taxon>Poales</taxon>
        <taxon>Poaceae</taxon>
        <taxon>BOP clade</taxon>
        <taxon>Pooideae</taxon>
        <taxon>Poodae</taxon>
        <taxon>Poeae</taxon>
        <taxon>Poeae Chloroplast Group 2 (Poeae type)</taxon>
        <taxon>Loliodinae</taxon>
        <taxon>Loliinae</taxon>
        <taxon>Lolium</taxon>
    </lineage>
</organism>
<evidence type="ECO:0000256" key="2">
    <source>
        <dbReference type="ARBA" id="ARBA00007809"/>
    </source>
</evidence>
<dbReference type="InterPro" id="IPR047664">
    <property type="entry name" value="SWEET"/>
</dbReference>
<keyword evidence="6 13" id="KW-0812">Transmembrane</keyword>